<sequence length="169" mass="18961">MRYILLLVIFISSTTIVLSILAQTGGAVDMASIRGIYKEDASPLFMFDPNSSFYYFYSFAETPDLISRKFGHFIVFGLLASSFFLIVPLRHLPLRGVIAIICATSIGIIDEFHQYFLVARSGLVLDIVINFIGSTVFVSTLVIFLQPEKIDKTPTSTFNLHKQNSEKLH</sequence>
<dbReference type="InterPro" id="IPR006976">
    <property type="entry name" value="VanZ-like"/>
</dbReference>
<dbReference type="RefSeq" id="WP_110610237.1">
    <property type="nucleotide sequence ID" value="NZ_PDOD01000003.1"/>
</dbReference>
<comment type="caution">
    <text evidence="3">The sequence shown here is derived from an EMBL/GenBank/DDBJ whole genome shotgun (WGS) entry which is preliminary data.</text>
</comment>
<proteinExistence type="predicted"/>
<dbReference type="EMBL" id="PDOD01000003">
    <property type="protein sequence ID" value="PYZ92688.1"/>
    <property type="molecule type" value="Genomic_DNA"/>
</dbReference>
<evidence type="ECO:0000313" key="4">
    <source>
        <dbReference type="Proteomes" id="UP000248214"/>
    </source>
</evidence>
<dbReference type="Proteomes" id="UP000248214">
    <property type="component" value="Unassembled WGS sequence"/>
</dbReference>
<feature type="domain" description="VanZ-like" evidence="2">
    <location>
        <begin position="5"/>
        <end position="142"/>
    </location>
</feature>
<dbReference type="AlphaFoldDB" id="A0A323TBX8"/>
<keyword evidence="1" id="KW-0472">Membrane</keyword>
<feature type="transmembrane region" description="Helical" evidence="1">
    <location>
        <begin position="123"/>
        <end position="145"/>
    </location>
</feature>
<keyword evidence="4" id="KW-1185">Reference proteome</keyword>
<evidence type="ECO:0000313" key="3">
    <source>
        <dbReference type="EMBL" id="PYZ92688.1"/>
    </source>
</evidence>
<feature type="transmembrane region" description="Helical" evidence="1">
    <location>
        <begin position="96"/>
        <end position="117"/>
    </location>
</feature>
<evidence type="ECO:0000256" key="1">
    <source>
        <dbReference type="SAM" id="Phobius"/>
    </source>
</evidence>
<dbReference type="Pfam" id="PF04892">
    <property type="entry name" value="VanZ"/>
    <property type="match status" value="1"/>
</dbReference>
<feature type="transmembrane region" description="Helical" evidence="1">
    <location>
        <begin position="70"/>
        <end position="89"/>
    </location>
</feature>
<reference evidence="3 4" key="1">
    <citation type="submission" date="2017-10" db="EMBL/GenBank/DDBJ databases">
        <title>Bacillus sp. nov., a halophilic bacterium isolated from a Keqin Lake.</title>
        <authorList>
            <person name="Wang H."/>
        </authorList>
    </citation>
    <scope>NUCLEOTIDE SEQUENCE [LARGE SCALE GENOMIC DNA]</scope>
    <source>
        <strain evidence="3 4">KQ-12</strain>
    </source>
</reference>
<organism evidence="3 4">
    <name type="scientific">Salipaludibacillus keqinensis</name>
    <dbReference type="NCBI Taxonomy" id="2045207"/>
    <lineage>
        <taxon>Bacteria</taxon>
        <taxon>Bacillati</taxon>
        <taxon>Bacillota</taxon>
        <taxon>Bacilli</taxon>
        <taxon>Bacillales</taxon>
        <taxon>Bacillaceae</taxon>
    </lineage>
</organism>
<evidence type="ECO:0000259" key="2">
    <source>
        <dbReference type="Pfam" id="PF04892"/>
    </source>
</evidence>
<dbReference type="NCBIfam" id="NF037970">
    <property type="entry name" value="vanZ_1"/>
    <property type="match status" value="1"/>
</dbReference>
<keyword evidence="1" id="KW-1133">Transmembrane helix</keyword>
<protein>
    <recommendedName>
        <fullName evidence="2">VanZ-like domain-containing protein</fullName>
    </recommendedName>
</protein>
<dbReference type="OrthoDB" id="291892at2"/>
<name>A0A323TBX8_9BACI</name>
<keyword evidence="1" id="KW-0812">Transmembrane</keyword>
<gene>
    <name evidence="3" type="ORF">CR194_13595</name>
</gene>
<accession>A0A323TBX8</accession>